<evidence type="ECO:0000313" key="1">
    <source>
        <dbReference type="EMBL" id="KIL40526.1"/>
    </source>
</evidence>
<reference evidence="1 2" key="1">
    <citation type="submission" date="2014-12" db="EMBL/GenBank/DDBJ databases">
        <title>Draft genome sequence of Paenibacillus kamchatkensis strain B-2647.</title>
        <authorList>
            <person name="Karlyshev A.V."/>
            <person name="Kudryashova E.B."/>
        </authorList>
    </citation>
    <scope>NUCLEOTIDE SEQUENCE [LARGE SCALE GENOMIC DNA]</scope>
    <source>
        <strain evidence="1 2">VKM B-2647</strain>
    </source>
</reference>
<proteinExistence type="predicted"/>
<dbReference type="Proteomes" id="UP000031967">
    <property type="component" value="Unassembled WGS sequence"/>
</dbReference>
<comment type="caution">
    <text evidence="1">The sequence shown here is derived from an EMBL/GenBank/DDBJ whole genome shotgun (WGS) entry which is preliminary data.</text>
</comment>
<keyword evidence="2" id="KW-1185">Reference proteome</keyword>
<dbReference type="RefSeq" id="WP_041048022.1">
    <property type="nucleotide sequence ID" value="NZ_JXAK01000020.1"/>
</dbReference>
<organism evidence="1 2">
    <name type="scientific">Gordoniibacillus kamchatkensis</name>
    <dbReference type="NCBI Taxonomy" id="1590651"/>
    <lineage>
        <taxon>Bacteria</taxon>
        <taxon>Bacillati</taxon>
        <taxon>Bacillota</taxon>
        <taxon>Bacilli</taxon>
        <taxon>Bacillales</taxon>
        <taxon>Paenibacillaceae</taxon>
        <taxon>Gordoniibacillus</taxon>
    </lineage>
</organism>
<protein>
    <submittedName>
        <fullName evidence="1">Uncharacterized protein</fullName>
    </submittedName>
</protein>
<gene>
    <name evidence="1" type="ORF">SD70_13300</name>
</gene>
<accession>A0ABR5AHL8</accession>
<dbReference type="EMBL" id="JXAK01000020">
    <property type="protein sequence ID" value="KIL40526.1"/>
    <property type="molecule type" value="Genomic_DNA"/>
</dbReference>
<name>A0ABR5AHL8_9BACL</name>
<sequence>MKKEQIRALEPKYTGNTRHLSEGEAAAIVHDPANEAAGAGLPDAPLLPLGAATSANRNP</sequence>
<evidence type="ECO:0000313" key="2">
    <source>
        <dbReference type="Proteomes" id="UP000031967"/>
    </source>
</evidence>